<gene>
    <name evidence="6 7" type="primary">prmA</name>
    <name evidence="7" type="ORF">ACFOEN_15080</name>
</gene>
<feature type="binding site" evidence="6">
    <location>
        <position position="151"/>
    </location>
    <ligand>
        <name>S-adenosyl-L-methionine</name>
        <dbReference type="ChEBI" id="CHEBI:59789"/>
    </ligand>
</feature>
<organism evidence="7 8">
    <name type="scientific">Piscinibacterium candidicorallinum</name>
    <dbReference type="NCBI Taxonomy" id="1793872"/>
    <lineage>
        <taxon>Bacteria</taxon>
        <taxon>Pseudomonadati</taxon>
        <taxon>Pseudomonadota</taxon>
        <taxon>Betaproteobacteria</taxon>
        <taxon>Burkholderiales</taxon>
        <taxon>Piscinibacterium</taxon>
    </lineage>
</organism>
<dbReference type="NCBIfam" id="TIGR00406">
    <property type="entry name" value="prmA"/>
    <property type="match status" value="1"/>
</dbReference>
<dbReference type="CDD" id="cd02440">
    <property type="entry name" value="AdoMet_MTases"/>
    <property type="match status" value="1"/>
</dbReference>
<reference evidence="8" key="1">
    <citation type="journal article" date="2019" name="Int. J. Syst. Evol. Microbiol.">
        <title>The Global Catalogue of Microorganisms (GCM) 10K type strain sequencing project: providing services to taxonomists for standard genome sequencing and annotation.</title>
        <authorList>
            <consortium name="The Broad Institute Genomics Platform"/>
            <consortium name="The Broad Institute Genome Sequencing Center for Infectious Disease"/>
            <person name="Wu L."/>
            <person name="Ma J."/>
        </authorList>
    </citation>
    <scope>NUCLEOTIDE SEQUENCE [LARGE SCALE GENOMIC DNA]</scope>
    <source>
        <strain evidence="8">KCTC 52168</strain>
    </source>
</reference>
<feature type="binding site" evidence="6">
    <location>
        <position position="196"/>
    </location>
    <ligand>
        <name>S-adenosyl-L-methionine</name>
        <dbReference type="ChEBI" id="CHEBI:59789"/>
    </ligand>
</feature>
<feature type="binding site" evidence="6">
    <location>
        <position position="174"/>
    </location>
    <ligand>
        <name>S-adenosyl-L-methionine</name>
        <dbReference type="ChEBI" id="CHEBI:59789"/>
    </ligand>
</feature>
<keyword evidence="5 6" id="KW-0949">S-adenosyl-L-methionine</keyword>
<dbReference type="RefSeq" id="WP_377306140.1">
    <property type="nucleotide sequence ID" value="NZ_CP180191.1"/>
</dbReference>
<evidence type="ECO:0000313" key="7">
    <source>
        <dbReference type="EMBL" id="MFC3148949.1"/>
    </source>
</evidence>
<dbReference type="EC" id="2.1.1.-" evidence="6"/>
<dbReference type="InterPro" id="IPR004498">
    <property type="entry name" value="Ribosomal_PrmA_MeTrfase"/>
</dbReference>
<protein>
    <recommendedName>
        <fullName evidence="6">Ribosomal protein L11 methyltransferase</fullName>
        <shortName evidence="6">L11 Mtase</shortName>
        <ecNumber evidence="6">2.1.1.-</ecNumber>
    </recommendedName>
</protein>
<dbReference type="PIRSF" id="PIRSF000401">
    <property type="entry name" value="RPL11_MTase"/>
    <property type="match status" value="1"/>
</dbReference>
<sequence length="297" mass="32465">MQELIVVLPGREADALYEAFSEAGACALLLEDAGAGTDEETPIFGEPGSADDGEPRYWPRCRITATFDTNSNHVRNALHLVEGMQYEIRDVEDRDWVRQTQSQFEPIEVTPTLWIVPSWHRENTLPKLPSGAVVIELDPGLAFGTGSHPTTRMCLQWLAEHVPALPSVSVLDYGCGSGILAIAAAKLGAGRIEGTDIDPQAVQSSIDNALANHCPQIRFGLPELITDRAQIVVANILANPLRLLASMLAQRTTGHLVLAGILARQAEEIAEVYRPWIDLSVWREQDGWVCMTGQVRG</sequence>
<comment type="function">
    <text evidence="6">Methylates ribosomal protein L11.</text>
</comment>
<keyword evidence="7" id="KW-0687">Ribonucleoprotein</keyword>
<evidence type="ECO:0000256" key="3">
    <source>
        <dbReference type="ARBA" id="ARBA00022603"/>
    </source>
</evidence>
<dbReference type="Pfam" id="PF06325">
    <property type="entry name" value="PrmA"/>
    <property type="match status" value="1"/>
</dbReference>
<dbReference type="Proteomes" id="UP001595556">
    <property type="component" value="Unassembled WGS sequence"/>
</dbReference>
<evidence type="ECO:0000256" key="2">
    <source>
        <dbReference type="ARBA" id="ARBA00022490"/>
    </source>
</evidence>
<comment type="similarity">
    <text evidence="1 6">Belongs to the methyltransferase superfamily. PrmA family.</text>
</comment>
<dbReference type="GO" id="GO:0008168">
    <property type="term" value="F:methyltransferase activity"/>
    <property type="evidence" value="ECO:0007669"/>
    <property type="project" value="UniProtKB-KW"/>
</dbReference>
<dbReference type="SUPFAM" id="SSF53335">
    <property type="entry name" value="S-adenosyl-L-methionine-dependent methyltransferases"/>
    <property type="match status" value="1"/>
</dbReference>
<evidence type="ECO:0000256" key="5">
    <source>
        <dbReference type="ARBA" id="ARBA00022691"/>
    </source>
</evidence>
<dbReference type="Gene3D" id="3.40.50.150">
    <property type="entry name" value="Vaccinia Virus protein VP39"/>
    <property type="match status" value="1"/>
</dbReference>
<evidence type="ECO:0000256" key="4">
    <source>
        <dbReference type="ARBA" id="ARBA00022679"/>
    </source>
</evidence>
<dbReference type="GO" id="GO:0032259">
    <property type="term" value="P:methylation"/>
    <property type="evidence" value="ECO:0007669"/>
    <property type="project" value="UniProtKB-KW"/>
</dbReference>
<dbReference type="PANTHER" id="PTHR43648">
    <property type="entry name" value="ELECTRON TRANSFER FLAVOPROTEIN BETA SUBUNIT LYSINE METHYLTRANSFERASE"/>
    <property type="match status" value="1"/>
</dbReference>
<name>A0ABV7H4V4_9BURK</name>
<keyword evidence="7" id="KW-0689">Ribosomal protein</keyword>
<comment type="subcellular location">
    <subcellularLocation>
        <location evidence="6">Cytoplasm</location>
    </subcellularLocation>
</comment>
<proteinExistence type="inferred from homology"/>
<evidence type="ECO:0000256" key="6">
    <source>
        <dbReference type="HAMAP-Rule" id="MF_00735"/>
    </source>
</evidence>
<keyword evidence="2 6" id="KW-0963">Cytoplasm</keyword>
<comment type="catalytic activity">
    <reaction evidence="6">
        <text>L-lysyl-[protein] + 3 S-adenosyl-L-methionine = N(6),N(6),N(6)-trimethyl-L-lysyl-[protein] + 3 S-adenosyl-L-homocysteine + 3 H(+)</text>
        <dbReference type="Rhea" id="RHEA:54192"/>
        <dbReference type="Rhea" id="RHEA-COMP:9752"/>
        <dbReference type="Rhea" id="RHEA-COMP:13826"/>
        <dbReference type="ChEBI" id="CHEBI:15378"/>
        <dbReference type="ChEBI" id="CHEBI:29969"/>
        <dbReference type="ChEBI" id="CHEBI:57856"/>
        <dbReference type="ChEBI" id="CHEBI:59789"/>
        <dbReference type="ChEBI" id="CHEBI:61961"/>
    </reaction>
</comment>
<comment type="caution">
    <text evidence="7">The sequence shown here is derived from an EMBL/GenBank/DDBJ whole genome shotgun (WGS) entry which is preliminary data.</text>
</comment>
<feature type="binding site" evidence="6">
    <location>
        <position position="235"/>
    </location>
    <ligand>
        <name>S-adenosyl-L-methionine</name>
        <dbReference type="ChEBI" id="CHEBI:59789"/>
    </ligand>
</feature>
<dbReference type="InterPro" id="IPR050078">
    <property type="entry name" value="Ribosomal_L11_MeTrfase_PrmA"/>
</dbReference>
<keyword evidence="4 6" id="KW-0808">Transferase</keyword>
<keyword evidence="8" id="KW-1185">Reference proteome</keyword>
<dbReference type="EMBL" id="JBHRTI010000010">
    <property type="protein sequence ID" value="MFC3148949.1"/>
    <property type="molecule type" value="Genomic_DNA"/>
</dbReference>
<dbReference type="InterPro" id="IPR029063">
    <property type="entry name" value="SAM-dependent_MTases_sf"/>
</dbReference>
<keyword evidence="3 6" id="KW-0489">Methyltransferase</keyword>
<dbReference type="GO" id="GO:0005840">
    <property type="term" value="C:ribosome"/>
    <property type="evidence" value="ECO:0007669"/>
    <property type="project" value="UniProtKB-KW"/>
</dbReference>
<dbReference type="PANTHER" id="PTHR43648:SF1">
    <property type="entry name" value="ELECTRON TRANSFER FLAVOPROTEIN BETA SUBUNIT LYSINE METHYLTRANSFERASE"/>
    <property type="match status" value="1"/>
</dbReference>
<evidence type="ECO:0000313" key="8">
    <source>
        <dbReference type="Proteomes" id="UP001595556"/>
    </source>
</evidence>
<dbReference type="HAMAP" id="MF_00735">
    <property type="entry name" value="Methyltr_PrmA"/>
    <property type="match status" value="1"/>
</dbReference>
<evidence type="ECO:0000256" key="1">
    <source>
        <dbReference type="ARBA" id="ARBA00009741"/>
    </source>
</evidence>
<accession>A0ABV7H4V4</accession>